<keyword evidence="4 10" id="KW-0436">Ligase</keyword>
<protein>
    <recommendedName>
        <fullName evidence="3 10">Glutamate--cysteine ligase</fullName>
        <ecNumber evidence="3 10">6.3.2.2</ecNumber>
    </recommendedName>
    <alternativeName>
        <fullName evidence="9 10">Gamma-ECS</fullName>
    </alternativeName>
    <alternativeName>
        <fullName evidence="8 10">Gamma-glutamylcysteine synthetase</fullName>
    </alternativeName>
</protein>
<dbReference type="Proteomes" id="UP001152885">
    <property type="component" value="Unassembled WGS sequence"/>
</dbReference>
<comment type="similarity">
    <text evidence="2 10">Belongs to the glutamate--cysteine ligase type 3 family.</text>
</comment>
<keyword evidence="7 10" id="KW-0067">ATP-binding</keyword>
<dbReference type="GO" id="GO:0006750">
    <property type="term" value="P:glutathione biosynthetic process"/>
    <property type="evidence" value="ECO:0007669"/>
    <property type="project" value="UniProtKB-UniRule"/>
</dbReference>
<dbReference type="AlphaFoldDB" id="A0A9W4TSZ2"/>
<dbReference type="Gene3D" id="1.10.8.960">
    <property type="match status" value="1"/>
</dbReference>
<name>A0A9W4TSZ2_9ASCO</name>
<evidence type="ECO:0000256" key="10">
    <source>
        <dbReference type="RuleBase" id="RU367135"/>
    </source>
</evidence>
<dbReference type="InterPro" id="IPR004308">
    <property type="entry name" value="GCS"/>
</dbReference>
<evidence type="ECO:0000256" key="7">
    <source>
        <dbReference type="ARBA" id="ARBA00022840"/>
    </source>
</evidence>
<dbReference type="PANTHER" id="PTHR11164:SF0">
    <property type="entry name" value="GLUTAMATE--CYSTEINE LIGASE CATALYTIC SUBUNIT"/>
    <property type="match status" value="1"/>
</dbReference>
<sequence length="766" mass="89282">MGLLSLGTPLDWHESKKYNEHVRHNGITQLINIFKQHFNRSNDQFLWGDEVEYMMIDIDPINKTAKLSIDKDYILNDLNDSDKSLSKSINNNILFHPEYGRYMLEGTPLKPYNGNCIDEYVYVEKNMKLRRLISTQELPKHIKPLTITTFPRMGCEFFTSPPAKPIGPASQSLFLPDEIINRHARFPTLTANIRKRKGHKVGINLPLYPDKFTKLLDDSIPKDRQLFKSDKEPWLGASKPGHIYMDSMGFGMGSSCLQITMQCSDINEARYLYDSLAPITPIMLSLSAAAPIFKGFLVNQDVRWNVVSGAVDDRTFIEKSQEPYPNFKLFGGLDVNKNEILKNNNYDLNEFGDIKNVYSNDGKPIQRIPKSRYDSIDNYLSDFKYDTNYFKDEYNDLNAPINKKVYDRLSKEFPQYFDKYLSNHFAHLFIRDPLVIYSERINQDNELSNDHFENIQSTNWQTLRFKPPGLYRQEENISFKPGWRVEFRPMEVQLTDFENAAYSNFISLLSKAILKFKPNFYIPISKIEINMKLAHNVNSIINEKFWFKSFEDWNLDNDEFIGYDFSWFDRFLNLGNDLLNNDNEVYLKGYSSSYSSTTNLSQMNGINGSISKKNCSNKTIEKINDIDDYGMDQRYTIDDIINGSKDNKFPGLIKLIIKLIAIDLIPNQKHCQDEKLELNLIKLRYYLLLISKRAKGEIPTIANWLRLKTINNPNYKHDSKVSEIINYDLITDCDKLTDLKDRKSVESLFGNVITDYLYSEQYFNTF</sequence>
<evidence type="ECO:0000313" key="11">
    <source>
        <dbReference type="EMBL" id="CAI5756532.1"/>
    </source>
</evidence>
<evidence type="ECO:0000256" key="1">
    <source>
        <dbReference type="ARBA" id="ARBA00005006"/>
    </source>
</evidence>
<dbReference type="PANTHER" id="PTHR11164">
    <property type="entry name" value="GLUTAMATE CYSTEINE LIGASE"/>
    <property type="match status" value="1"/>
</dbReference>
<evidence type="ECO:0000256" key="9">
    <source>
        <dbReference type="ARBA" id="ARBA00032122"/>
    </source>
</evidence>
<dbReference type="EMBL" id="CANTUO010000001">
    <property type="protein sequence ID" value="CAI5756532.1"/>
    <property type="molecule type" value="Genomic_DNA"/>
</dbReference>
<dbReference type="Pfam" id="PF03074">
    <property type="entry name" value="GCS"/>
    <property type="match status" value="2"/>
</dbReference>
<dbReference type="GO" id="GO:0005524">
    <property type="term" value="F:ATP binding"/>
    <property type="evidence" value="ECO:0007669"/>
    <property type="project" value="UniProtKB-UniRule"/>
</dbReference>
<evidence type="ECO:0000256" key="8">
    <source>
        <dbReference type="ARBA" id="ARBA00030585"/>
    </source>
</evidence>
<keyword evidence="6 10" id="KW-0547">Nucleotide-binding</keyword>
<evidence type="ECO:0000256" key="6">
    <source>
        <dbReference type="ARBA" id="ARBA00022741"/>
    </source>
</evidence>
<dbReference type="GO" id="GO:0004357">
    <property type="term" value="F:glutamate-cysteine ligase activity"/>
    <property type="evidence" value="ECO:0007669"/>
    <property type="project" value="UniProtKB-UniRule"/>
</dbReference>
<accession>A0A9W4TSZ2</accession>
<evidence type="ECO:0000256" key="4">
    <source>
        <dbReference type="ARBA" id="ARBA00022598"/>
    </source>
</evidence>
<gene>
    <name evidence="11" type="ORF">CANVERA_P1050</name>
</gene>
<dbReference type="InterPro" id="IPR014746">
    <property type="entry name" value="Gln_synth/guanido_kin_cat_dom"/>
</dbReference>
<comment type="pathway">
    <text evidence="1 10">Sulfur metabolism; glutathione biosynthesis; glutathione from L-cysteine and L-glutamate: step 1/2.</text>
</comment>
<dbReference type="OrthoDB" id="7939818at2759"/>
<dbReference type="EC" id="6.3.2.2" evidence="3 10"/>
<keyword evidence="5 10" id="KW-0317">Glutathione biosynthesis</keyword>
<comment type="caution">
    <text evidence="11">The sequence shown here is derived from an EMBL/GenBank/DDBJ whole genome shotgun (WGS) entry which is preliminary data.</text>
</comment>
<proteinExistence type="inferred from homology"/>
<evidence type="ECO:0000313" key="12">
    <source>
        <dbReference type="Proteomes" id="UP001152885"/>
    </source>
</evidence>
<evidence type="ECO:0000256" key="2">
    <source>
        <dbReference type="ARBA" id="ARBA00008100"/>
    </source>
</evidence>
<dbReference type="SUPFAM" id="SSF55931">
    <property type="entry name" value="Glutamine synthetase/guanido kinase"/>
    <property type="match status" value="1"/>
</dbReference>
<reference evidence="11" key="1">
    <citation type="submission" date="2022-12" db="EMBL/GenBank/DDBJ databases">
        <authorList>
            <person name="Brejova B."/>
        </authorList>
    </citation>
    <scope>NUCLEOTIDE SEQUENCE</scope>
</reference>
<organism evidence="11 12">
    <name type="scientific">Candida verbasci</name>
    <dbReference type="NCBI Taxonomy" id="1227364"/>
    <lineage>
        <taxon>Eukaryota</taxon>
        <taxon>Fungi</taxon>
        <taxon>Dikarya</taxon>
        <taxon>Ascomycota</taxon>
        <taxon>Saccharomycotina</taxon>
        <taxon>Pichiomycetes</taxon>
        <taxon>Debaryomycetaceae</taxon>
        <taxon>Candida/Lodderomyces clade</taxon>
        <taxon>Candida</taxon>
    </lineage>
</organism>
<evidence type="ECO:0000256" key="3">
    <source>
        <dbReference type="ARBA" id="ARBA00012220"/>
    </source>
</evidence>
<keyword evidence="12" id="KW-1185">Reference proteome</keyword>
<comment type="catalytic activity">
    <reaction evidence="10">
        <text>L-cysteine + L-glutamate + ATP = gamma-L-glutamyl-L-cysteine + ADP + phosphate + H(+)</text>
        <dbReference type="Rhea" id="RHEA:13285"/>
        <dbReference type="ChEBI" id="CHEBI:15378"/>
        <dbReference type="ChEBI" id="CHEBI:29985"/>
        <dbReference type="ChEBI" id="CHEBI:30616"/>
        <dbReference type="ChEBI" id="CHEBI:35235"/>
        <dbReference type="ChEBI" id="CHEBI:43474"/>
        <dbReference type="ChEBI" id="CHEBI:58173"/>
        <dbReference type="ChEBI" id="CHEBI:456216"/>
        <dbReference type="EC" id="6.3.2.2"/>
    </reaction>
</comment>
<dbReference type="Gene3D" id="3.30.590.50">
    <property type="match status" value="2"/>
</dbReference>
<dbReference type="FunFam" id="3.30.590.50:FF:000002">
    <property type="entry name" value="Glutamate--cysteine ligase catalytic subunit"/>
    <property type="match status" value="1"/>
</dbReference>
<evidence type="ECO:0000256" key="5">
    <source>
        <dbReference type="ARBA" id="ARBA00022684"/>
    </source>
</evidence>